<name>A0A432WIP2_9GAMM</name>
<proteinExistence type="predicted"/>
<protein>
    <recommendedName>
        <fullName evidence="4">DUF4861 domain-containing protein</fullName>
    </recommendedName>
</protein>
<dbReference type="Pfam" id="PF06206">
    <property type="entry name" value="CpeT"/>
    <property type="match status" value="1"/>
</dbReference>
<organism evidence="2 3">
    <name type="scientific">Aliidiomarina shirensis</name>
    <dbReference type="NCBI Taxonomy" id="1048642"/>
    <lineage>
        <taxon>Bacteria</taxon>
        <taxon>Pseudomonadati</taxon>
        <taxon>Pseudomonadota</taxon>
        <taxon>Gammaproteobacteria</taxon>
        <taxon>Alteromonadales</taxon>
        <taxon>Idiomarinaceae</taxon>
        <taxon>Aliidiomarina</taxon>
    </lineage>
</organism>
<dbReference type="OrthoDB" id="6397682at2"/>
<reference evidence="3" key="1">
    <citation type="journal article" date="2018" name="Front. Microbiol.">
        <title>Genome-Based Analysis Reveals the Taxonomy and Diversity of the Family Idiomarinaceae.</title>
        <authorList>
            <person name="Liu Y."/>
            <person name="Lai Q."/>
            <person name="Shao Z."/>
        </authorList>
    </citation>
    <scope>NUCLEOTIDE SEQUENCE [LARGE SCALE GENOMIC DNA]</scope>
    <source>
        <strain evidence="3">AIS</strain>
    </source>
</reference>
<dbReference type="CDD" id="cd16338">
    <property type="entry name" value="CpcT"/>
    <property type="match status" value="1"/>
</dbReference>
<accession>A0A432WIP2</accession>
<sequence>MIFLSLCAFSVSLPSMVFAATQDDNHSNAALPEDTLAPNFDLLALQPEVQKENLITWLTGEFSNLRHVFEFGPTGGYPPLLMRQQQVNLMNDEAAIYTEQSWLAAPEQIYRKHLYRFRILRSSNDIVQDVYLVPNDFSGELYGEEGIADELELVAGCSIRWQATEQGFKGYRDGNRCSFRDENNQIVSWTTHLTLNQTEYTVADSAFTDNGEQVLGDIDGNALVLNRIRFFQAEIGYLPAGADPDVMEEWMVALPQRPLHDHEQRIPLLSADDGLFLGHEVQIVSDIENPQKLQIRLYRQTEEEPMLQMEMDYKGDGKWSATAERLRIQLSMARSITELQQH</sequence>
<dbReference type="Proteomes" id="UP000286934">
    <property type="component" value="Unassembled WGS sequence"/>
</dbReference>
<evidence type="ECO:0008006" key="4">
    <source>
        <dbReference type="Google" id="ProtNLM"/>
    </source>
</evidence>
<dbReference type="GO" id="GO:0016829">
    <property type="term" value="F:lyase activity"/>
    <property type="evidence" value="ECO:0007669"/>
    <property type="project" value="InterPro"/>
</dbReference>
<dbReference type="InterPro" id="IPR038672">
    <property type="entry name" value="CpcT/CpeT_sf"/>
</dbReference>
<keyword evidence="3" id="KW-1185">Reference proteome</keyword>
<dbReference type="InterPro" id="IPR010404">
    <property type="entry name" value="CpcT/CpeT"/>
</dbReference>
<feature type="chain" id="PRO_5019504601" description="DUF4861 domain-containing protein" evidence="1">
    <location>
        <begin position="20"/>
        <end position="342"/>
    </location>
</feature>
<gene>
    <name evidence="2" type="ORF">CWE13_12500</name>
</gene>
<keyword evidence="1" id="KW-0732">Signal</keyword>
<evidence type="ECO:0000256" key="1">
    <source>
        <dbReference type="SAM" id="SignalP"/>
    </source>
</evidence>
<feature type="signal peptide" evidence="1">
    <location>
        <begin position="1"/>
        <end position="19"/>
    </location>
</feature>
<evidence type="ECO:0000313" key="3">
    <source>
        <dbReference type="Proteomes" id="UP000286934"/>
    </source>
</evidence>
<dbReference type="AlphaFoldDB" id="A0A432WIP2"/>
<dbReference type="Gene3D" id="2.40.128.590">
    <property type="entry name" value="CpcT/CpeT domain"/>
    <property type="match status" value="1"/>
</dbReference>
<comment type="caution">
    <text evidence="2">The sequence shown here is derived from an EMBL/GenBank/DDBJ whole genome shotgun (WGS) entry which is preliminary data.</text>
</comment>
<dbReference type="EMBL" id="PIPP01000008">
    <property type="protein sequence ID" value="RUO33577.1"/>
    <property type="molecule type" value="Genomic_DNA"/>
</dbReference>
<evidence type="ECO:0000313" key="2">
    <source>
        <dbReference type="EMBL" id="RUO33577.1"/>
    </source>
</evidence>
<dbReference type="RefSeq" id="WP_126809111.1">
    <property type="nucleotide sequence ID" value="NZ_PIPP01000008.1"/>
</dbReference>